<dbReference type="AlphaFoldDB" id="A0AAP3E6K1"/>
<dbReference type="PRINTS" id="PR00080">
    <property type="entry name" value="SDRFAMILY"/>
</dbReference>
<dbReference type="NCBIfam" id="NF005559">
    <property type="entry name" value="PRK07231.1"/>
    <property type="match status" value="1"/>
</dbReference>
<proteinExistence type="inferred from homology"/>
<sequence length="259" mass="26958">MEPLLANKTAVITGGASGIGREIAHTYATQGASVVVADLQPEPREGGEPIHEIIDDETDSTATFVECDVTERGDLEAAVEAATDLDGLDIMVNNAGIVGPVGPIQDVDPADFQQLLAVNVEGVFTGCQVATETMLEREAGGSIINMSSVAGLVGYPNITPYSLAKGGIRMLTYGLAGEVGPHGIRVNSIHPGVIETEMTTTDFPIIGGEDEDAALEAIPLRRFGQPEDVANVATFLASDWAAHVTAESIVVDGGEFRTA</sequence>
<reference evidence="2 3" key="1">
    <citation type="submission" date="2022-09" db="EMBL/GenBank/DDBJ databases">
        <title>Enrichment on poylsaccharides allowed isolation of novel metabolic and taxonomic groups of Haloarchaea.</title>
        <authorList>
            <person name="Sorokin D.Y."/>
            <person name="Elcheninov A.G."/>
            <person name="Khizhniak T.V."/>
            <person name="Kolganova T.V."/>
            <person name="Kublanov I.V."/>
        </authorList>
    </citation>
    <scope>NUCLEOTIDE SEQUENCE [LARGE SCALE GENOMIC DNA]</scope>
    <source>
        <strain evidence="2 3">AArc-curdl1</strain>
    </source>
</reference>
<dbReference type="InterPro" id="IPR036291">
    <property type="entry name" value="NAD(P)-bd_dom_sf"/>
</dbReference>
<dbReference type="EMBL" id="JAOPJZ010000008">
    <property type="protein sequence ID" value="MCU4752576.1"/>
    <property type="molecule type" value="Genomic_DNA"/>
</dbReference>
<dbReference type="SUPFAM" id="SSF51735">
    <property type="entry name" value="NAD(P)-binding Rossmann-fold domains"/>
    <property type="match status" value="1"/>
</dbReference>
<evidence type="ECO:0000256" key="1">
    <source>
        <dbReference type="ARBA" id="ARBA00006484"/>
    </source>
</evidence>
<dbReference type="PANTHER" id="PTHR42760">
    <property type="entry name" value="SHORT-CHAIN DEHYDROGENASES/REDUCTASES FAMILY MEMBER"/>
    <property type="match status" value="1"/>
</dbReference>
<comment type="similarity">
    <text evidence="1">Belongs to the short-chain dehydrogenases/reductases (SDR) family.</text>
</comment>
<evidence type="ECO:0000313" key="2">
    <source>
        <dbReference type="EMBL" id="MCU4752576.1"/>
    </source>
</evidence>
<keyword evidence="3" id="KW-1185">Reference proteome</keyword>
<dbReference type="CDD" id="cd05233">
    <property type="entry name" value="SDR_c"/>
    <property type="match status" value="1"/>
</dbReference>
<accession>A0AAP3E6K1</accession>
<evidence type="ECO:0000313" key="3">
    <source>
        <dbReference type="Proteomes" id="UP001321047"/>
    </source>
</evidence>
<protein>
    <submittedName>
        <fullName evidence="2">SDR family oxidoreductase</fullName>
    </submittedName>
</protein>
<gene>
    <name evidence="2" type="ORF">OB919_11335</name>
</gene>
<dbReference type="PRINTS" id="PR00081">
    <property type="entry name" value="GDHRDH"/>
</dbReference>
<comment type="caution">
    <text evidence="2">The sequence shown here is derived from an EMBL/GenBank/DDBJ whole genome shotgun (WGS) entry which is preliminary data.</text>
</comment>
<dbReference type="Proteomes" id="UP001321047">
    <property type="component" value="Unassembled WGS sequence"/>
</dbReference>
<dbReference type="FunFam" id="3.40.50.720:FF:000084">
    <property type="entry name" value="Short-chain dehydrogenase reductase"/>
    <property type="match status" value="1"/>
</dbReference>
<dbReference type="GO" id="GO:0016616">
    <property type="term" value="F:oxidoreductase activity, acting on the CH-OH group of donors, NAD or NADP as acceptor"/>
    <property type="evidence" value="ECO:0007669"/>
    <property type="project" value="TreeGrafter"/>
</dbReference>
<dbReference type="InterPro" id="IPR002347">
    <property type="entry name" value="SDR_fam"/>
</dbReference>
<name>A0AAP3E6K1_9EURY</name>
<dbReference type="Gene3D" id="3.40.50.720">
    <property type="entry name" value="NAD(P)-binding Rossmann-like Domain"/>
    <property type="match status" value="1"/>
</dbReference>
<organism evidence="2 3">
    <name type="scientific">Natronosalvus hydrolyticus</name>
    <dbReference type="NCBI Taxonomy" id="2979988"/>
    <lineage>
        <taxon>Archaea</taxon>
        <taxon>Methanobacteriati</taxon>
        <taxon>Methanobacteriota</taxon>
        <taxon>Stenosarchaea group</taxon>
        <taxon>Halobacteria</taxon>
        <taxon>Halobacteriales</taxon>
        <taxon>Natrialbaceae</taxon>
        <taxon>Natronosalvus</taxon>
    </lineage>
</organism>
<dbReference type="RefSeq" id="WP_342808909.1">
    <property type="nucleotide sequence ID" value="NZ_JAOPJZ010000008.1"/>
</dbReference>
<dbReference type="Pfam" id="PF13561">
    <property type="entry name" value="adh_short_C2"/>
    <property type="match status" value="1"/>
</dbReference>